<reference evidence="6 7" key="1">
    <citation type="submission" date="2018-01" db="EMBL/GenBank/DDBJ databases">
        <title>Saezia sanguinis gen. nov., sp. nov., in the order Burkholderiales isolated from human blood.</title>
        <authorList>
            <person name="Medina-Pascual M.J."/>
            <person name="Valdezate S."/>
            <person name="Monzon S."/>
            <person name="Cuesta I."/>
            <person name="Carrasco G."/>
            <person name="Villalon P."/>
            <person name="Saez-Nieto J.A."/>
        </authorList>
    </citation>
    <scope>NUCLEOTIDE SEQUENCE [LARGE SCALE GENOMIC DNA]</scope>
    <source>
        <strain evidence="6 7">CNM695-12</strain>
    </source>
</reference>
<dbReference type="GO" id="GO:0005737">
    <property type="term" value="C:cytoplasm"/>
    <property type="evidence" value="ECO:0007669"/>
    <property type="project" value="UniProtKB-ARBA"/>
</dbReference>
<dbReference type="EMBL" id="PQSP01000004">
    <property type="protein sequence ID" value="RUS66512.1"/>
    <property type="molecule type" value="Genomic_DNA"/>
</dbReference>
<feature type="domain" description="Iron-binding zinc finger CDGSH type" evidence="5">
    <location>
        <begin position="38"/>
        <end position="76"/>
    </location>
</feature>
<dbReference type="GO" id="GO:0051537">
    <property type="term" value="F:2 iron, 2 sulfur cluster binding"/>
    <property type="evidence" value="ECO:0007669"/>
    <property type="project" value="UniProtKB-KW"/>
</dbReference>
<keyword evidence="3" id="KW-0408">Iron</keyword>
<keyword evidence="7" id="KW-1185">Reference proteome</keyword>
<dbReference type="PANTHER" id="PTHR46491:SF3">
    <property type="entry name" value="CDGSH IRON-SULFUR DOMAIN-CONTAINING PROTEIN 3, MITOCHONDRIAL"/>
    <property type="match status" value="1"/>
</dbReference>
<dbReference type="InterPro" id="IPR018967">
    <property type="entry name" value="FeS-contain_CDGSH-typ"/>
</dbReference>
<dbReference type="Gene3D" id="3.40.5.90">
    <property type="entry name" value="CDGSH iron-sulfur domain, mitoNEET-type"/>
    <property type="match status" value="2"/>
</dbReference>
<dbReference type="Proteomes" id="UP000286947">
    <property type="component" value="Unassembled WGS sequence"/>
</dbReference>
<evidence type="ECO:0000313" key="7">
    <source>
        <dbReference type="Proteomes" id="UP000286947"/>
    </source>
</evidence>
<keyword evidence="1" id="KW-0001">2Fe-2S</keyword>
<dbReference type="PIRSF" id="PIRSF009180">
    <property type="entry name" value="UCP009180"/>
    <property type="match status" value="1"/>
</dbReference>
<evidence type="ECO:0000256" key="4">
    <source>
        <dbReference type="ARBA" id="ARBA00023014"/>
    </source>
</evidence>
<name>A0A433SCP2_9BURK</name>
<dbReference type="Pfam" id="PF09360">
    <property type="entry name" value="zf-CDGSH"/>
    <property type="match status" value="2"/>
</dbReference>
<accession>A0A433SCP2</accession>
<dbReference type="InterPro" id="IPR042216">
    <property type="entry name" value="MitoNEET_CISD"/>
</dbReference>
<gene>
    <name evidence="6" type="ORF">CUZ56_01792</name>
</gene>
<dbReference type="OrthoDB" id="9795032at2"/>
<evidence type="ECO:0000259" key="5">
    <source>
        <dbReference type="SMART" id="SM00704"/>
    </source>
</evidence>
<protein>
    <recommendedName>
        <fullName evidence="5">Iron-binding zinc finger CDGSH type domain-containing protein</fullName>
    </recommendedName>
</protein>
<feature type="domain" description="Iron-binding zinc finger CDGSH type" evidence="5">
    <location>
        <begin position="188"/>
        <end position="225"/>
    </location>
</feature>
<keyword evidence="2" id="KW-0479">Metal-binding</keyword>
<dbReference type="GO" id="GO:0046872">
    <property type="term" value="F:metal ion binding"/>
    <property type="evidence" value="ECO:0007669"/>
    <property type="project" value="UniProtKB-KW"/>
</dbReference>
<keyword evidence="4" id="KW-0411">Iron-sulfur</keyword>
<evidence type="ECO:0000256" key="3">
    <source>
        <dbReference type="ARBA" id="ARBA00023004"/>
    </source>
</evidence>
<dbReference type="InterPro" id="IPR016548">
    <property type="entry name" value="UCP009180"/>
</dbReference>
<dbReference type="RefSeq" id="WP_126979997.1">
    <property type="nucleotide sequence ID" value="NZ_PQSP01000004.1"/>
</dbReference>
<evidence type="ECO:0000313" key="6">
    <source>
        <dbReference type="EMBL" id="RUS66512.1"/>
    </source>
</evidence>
<dbReference type="InterPro" id="IPR052950">
    <property type="entry name" value="CISD"/>
</dbReference>
<evidence type="ECO:0000256" key="1">
    <source>
        <dbReference type="ARBA" id="ARBA00022714"/>
    </source>
</evidence>
<sequence>MEKAKKIRILPNGPYEVSGDVPLVQAVIAIDEEGTSQSWVDGKSYEQQTDLYYLCRCGHSKNKPYCDGTHERIGFEGQETAAHEGYMQRARRYQGRELDLLDDESLCASMRFCDGAPRAWVAALKSDRANYKEIAIREACNCAAGRLTVVDKEGRVYEPQLPQEISPVEDTAAGFMGPLWVKGGIPVEGADGRTYEVRNRMTLCRCGESQNKPFCDTRHLSCPHMRGRDK</sequence>
<comment type="caution">
    <text evidence="6">The sequence shown here is derived from an EMBL/GenBank/DDBJ whole genome shotgun (WGS) entry which is preliminary data.</text>
</comment>
<dbReference type="AlphaFoldDB" id="A0A433SCP2"/>
<dbReference type="PANTHER" id="PTHR46491">
    <property type="entry name" value="CDGSH IRON SULFUR DOMAIN PROTEIN HOMOLOG"/>
    <property type="match status" value="1"/>
</dbReference>
<dbReference type="SMART" id="SM00704">
    <property type="entry name" value="ZnF_CDGSH"/>
    <property type="match status" value="2"/>
</dbReference>
<proteinExistence type="predicted"/>
<evidence type="ECO:0000256" key="2">
    <source>
        <dbReference type="ARBA" id="ARBA00022723"/>
    </source>
</evidence>
<organism evidence="6 7">
    <name type="scientific">Saezia sanguinis</name>
    <dbReference type="NCBI Taxonomy" id="1965230"/>
    <lineage>
        <taxon>Bacteria</taxon>
        <taxon>Pseudomonadati</taxon>
        <taxon>Pseudomonadota</taxon>
        <taxon>Betaproteobacteria</taxon>
        <taxon>Burkholderiales</taxon>
        <taxon>Saeziaceae</taxon>
        <taxon>Saezia</taxon>
    </lineage>
</organism>